<dbReference type="PROSITE" id="PS50110">
    <property type="entry name" value="RESPONSE_REGULATORY"/>
    <property type="match status" value="1"/>
</dbReference>
<evidence type="ECO:0000313" key="3">
    <source>
        <dbReference type="EMBL" id="MBE1508300.1"/>
    </source>
</evidence>
<accession>A0ABR9IYZ2</accession>
<name>A0ABR9IYZ2_RHIVS</name>
<sequence length="114" mass="11900">MRLLIVEDEPRTALAIEEIAIAAGFEIAGIATNSSEALELGPEADVAIIDARLGDGLTGPSIARALFAGFGLGVAYLTADPDIVKDVNGQVAISPERVREALCLAARNARERTL</sequence>
<dbReference type="InterPro" id="IPR011006">
    <property type="entry name" value="CheY-like_superfamily"/>
</dbReference>
<feature type="modified residue" description="4-aspartylphosphate" evidence="1">
    <location>
        <position position="50"/>
    </location>
</feature>
<dbReference type="GO" id="GO:0003677">
    <property type="term" value="F:DNA binding"/>
    <property type="evidence" value="ECO:0007669"/>
    <property type="project" value="UniProtKB-KW"/>
</dbReference>
<dbReference type="SUPFAM" id="SSF52172">
    <property type="entry name" value="CheY-like"/>
    <property type="match status" value="1"/>
</dbReference>
<protein>
    <submittedName>
        <fullName evidence="3">DNA-binding response OmpR family regulator</fullName>
    </submittedName>
</protein>
<feature type="domain" description="Response regulatory" evidence="2">
    <location>
        <begin position="2"/>
        <end position="114"/>
    </location>
</feature>
<dbReference type="SMART" id="SM00448">
    <property type="entry name" value="REC"/>
    <property type="match status" value="1"/>
</dbReference>
<evidence type="ECO:0000313" key="4">
    <source>
        <dbReference type="Proteomes" id="UP000620262"/>
    </source>
</evidence>
<gene>
    <name evidence="3" type="ORF">H4W29_005545</name>
</gene>
<organism evidence="3 4">
    <name type="scientific">Rhizobium viscosum</name>
    <name type="common">Arthrobacter viscosus</name>
    <dbReference type="NCBI Taxonomy" id="1673"/>
    <lineage>
        <taxon>Bacteria</taxon>
        <taxon>Pseudomonadati</taxon>
        <taxon>Pseudomonadota</taxon>
        <taxon>Alphaproteobacteria</taxon>
        <taxon>Hyphomicrobiales</taxon>
        <taxon>Rhizobiaceae</taxon>
        <taxon>Rhizobium/Agrobacterium group</taxon>
        <taxon>Rhizobium</taxon>
    </lineage>
</organism>
<keyword evidence="4" id="KW-1185">Reference proteome</keyword>
<comment type="caution">
    <text evidence="3">The sequence shown here is derived from an EMBL/GenBank/DDBJ whole genome shotgun (WGS) entry which is preliminary data.</text>
</comment>
<dbReference type="EMBL" id="JADBEC010000002">
    <property type="protein sequence ID" value="MBE1508300.1"/>
    <property type="molecule type" value="Genomic_DNA"/>
</dbReference>
<reference evidence="3 4" key="1">
    <citation type="submission" date="2020-10" db="EMBL/GenBank/DDBJ databases">
        <title>Sequencing the genomes of 1000 actinobacteria strains.</title>
        <authorList>
            <person name="Klenk H.-P."/>
        </authorList>
    </citation>
    <scope>NUCLEOTIDE SEQUENCE [LARGE SCALE GENOMIC DNA]</scope>
    <source>
        <strain evidence="3 4">DSM 7307</strain>
    </source>
</reference>
<proteinExistence type="predicted"/>
<evidence type="ECO:0000256" key="1">
    <source>
        <dbReference type="PROSITE-ProRule" id="PRU00169"/>
    </source>
</evidence>
<evidence type="ECO:0000259" key="2">
    <source>
        <dbReference type="PROSITE" id="PS50110"/>
    </source>
</evidence>
<keyword evidence="3" id="KW-0238">DNA-binding</keyword>
<dbReference type="RefSeq" id="WP_192731922.1">
    <property type="nucleotide sequence ID" value="NZ_BAAAVL010000002.1"/>
</dbReference>
<dbReference type="Proteomes" id="UP000620262">
    <property type="component" value="Unassembled WGS sequence"/>
</dbReference>
<dbReference type="InterPro" id="IPR001789">
    <property type="entry name" value="Sig_transdc_resp-reg_receiver"/>
</dbReference>
<dbReference type="Gene3D" id="3.40.50.2300">
    <property type="match status" value="1"/>
</dbReference>
<keyword evidence="1" id="KW-0597">Phosphoprotein</keyword>